<dbReference type="OrthoDB" id="198885at2759"/>
<evidence type="ECO:0000256" key="4">
    <source>
        <dbReference type="ARBA" id="ARBA00023239"/>
    </source>
</evidence>
<evidence type="ECO:0000256" key="1">
    <source>
        <dbReference type="ARBA" id="ARBA00022723"/>
    </source>
</evidence>
<proteinExistence type="predicted"/>
<name>A0A166UHQ8_9HYPO</name>
<dbReference type="CDD" id="cd01941">
    <property type="entry name" value="YeiC_kinase_like"/>
    <property type="match status" value="1"/>
</dbReference>
<dbReference type="GO" id="GO:0004730">
    <property type="term" value="F:pseudouridylate synthase activity"/>
    <property type="evidence" value="ECO:0007669"/>
    <property type="project" value="InterPro"/>
</dbReference>
<keyword evidence="2" id="KW-0378">Hydrolase</keyword>
<dbReference type="GO" id="GO:0016798">
    <property type="term" value="F:hydrolase activity, acting on glycosyl bonds"/>
    <property type="evidence" value="ECO:0007669"/>
    <property type="project" value="UniProtKB-KW"/>
</dbReference>
<keyword evidence="1" id="KW-0479">Metal-binding</keyword>
<evidence type="ECO:0000313" key="8">
    <source>
        <dbReference type="Proteomes" id="UP000078544"/>
    </source>
</evidence>
<dbReference type="PANTHER" id="PTHR42909:SF1">
    <property type="entry name" value="CARBOHYDRATE KINASE PFKB DOMAIN-CONTAINING PROTEIN"/>
    <property type="match status" value="1"/>
</dbReference>
<evidence type="ECO:0000256" key="5">
    <source>
        <dbReference type="ARBA" id="ARBA00023295"/>
    </source>
</evidence>
<dbReference type="Proteomes" id="UP000078544">
    <property type="component" value="Unassembled WGS sequence"/>
</dbReference>
<keyword evidence="8" id="KW-1185">Reference proteome</keyword>
<dbReference type="SUPFAM" id="SSF110581">
    <property type="entry name" value="Indigoidine synthase A-like"/>
    <property type="match status" value="1"/>
</dbReference>
<dbReference type="EMBL" id="AZGY01000001">
    <property type="protein sequence ID" value="OAA32551.1"/>
    <property type="molecule type" value="Genomic_DNA"/>
</dbReference>
<keyword evidence="4" id="KW-0456">Lyase</keyword>
<evidence type="ECO:0000313" key="7">
    <source>
        <dbReference type="EMBL" id="OAA32551.1"/>
    </source>
</evidence>
<sequence>MLSFSSRTARQSQILYRRSLSRAAPPGRHYDPSLVQAVWLRSFATGRQSSDLGNWLRVSEEVADAVATNKPLVALESTIYTHGALSKELPLEHEELVRSLGGIPAIIAIVNGVPTVGLAGQEMMRMVEAGNAVKVSRRDVSYLVGMAGIGRYMNGGTTISGTMLLARLAGIRVFGTGGLGGVHRGGENSMDVSADLTELGRTRVAVVSSGCKGFLDIARTLEFLETQGCHVSTFADGRSGTVDFPAFWARESGVRSPSVVTTDKEAASIILAQERLGIESGLLFANPIAEKSAVPSEEMRTAIEQAITEANKQGIAGSSNTPFILNRLKVLCGNKIVTANKDLVASNITRATGIAIELSRLSTPELPRPANSKFESTVQLAYPLIPERNVSLEPEADVFVAGGVAVDLSCDCMKSRSGDGAPQLHTSNPASISQSVGGVGYNVALAAHLVNRQTRVKFCSMVGDDLAGETIFSSLQNHGLDTKYVKKLDRSTCLGARTAQYVAVNDSTGNLVVAMSDMDIFTKYTFPDQWRSDLAASSPKWLVLDANWRADTIREWINIGKAHGAKIAFEPVSIQKSKRLFPIERGMGKLGIFPSASVDLASPNTYELAALYGEAKENGYLDSHDWFGVIDAFGMRGAREQFVRLSSRELTDAGVPVQCVNLLPYIPNLVAKLGENGVLLAILLGRDDPRLRHAEAEEYILARAPADHPTIGGIYMRLFPPAEVVNDTVSVNGVGDTFLGVLVSGLSQGGKIEDLINVAQKGAVLTLESAESVSSQLMDLEGELSRSISYK</sequence>
<dbReference type="PANTHER" id="PTHR42909">
    <property type="entry name" value="ZGC:136858"/>
    <property type="match status" value="1"/>
</dbReference>
<reference evidence="7 8" key="1">
    <citation type="journal article" date="2016" name="Genome Biol. Evol.">
        <title>Divergent and convergent evolution of fungal pathogenicity.</title>
        <authorList>
            <person name="Shang Y."/>
            <person name="Xiao G."/>
            <person name="Zheng P."/>
            <person name="Cen K."/>
            <person name="Zhan S."/>
            <person name="Wang C."/>
        </authorList>
    </citation>
    <scope>NUCLEOTIDE SEQUENCE [LARGE SCALE GENOMIC DNA]</scope>
    <source>
        <strain evidence="7 8">RCEF 2490</strain>
    </source>
</reference>
<dbReference type="InterPro" id="IPR011611">
    <property type="entry name" value="PfkB_dom"/>
</dbReference>
<keyword evidence="3" id="KW-0464">Manganese</keyword>
<evidence type="ECO:0000256" key="2">
    <source>
        <dbReference type="ARBA" id="ARBA00022801"/>
    </source>
</evidence>
<dbReference type="Gene3D" id="3.40.1190.20">
    <property type="match status" value="1"/>
</dbReference>
<accession>A0A166UHQ8</accession>
<dbReference type="InterPro" id="IPR007342">
    <property type="entry name" value="PsuG"/>
</dbReference>
<evidence type="ECO:0000259" key="6">
    <source>
        <dbReference type="Pfam" id="PF00294"/>
    </source>
</evidence>
<protein>
    <submittedName>
        <fullName evidence="7">IdgA domain protein</fullName>
    </submittedName>
</protein>
<dbReference type="Pfam" id="PF00294">
    <property type="entry name" value="PfkB"/>
    <property type="match status" value="1"/>
</dbReference>
<dbReference type="Gene3D" id="3.40.1790.10">
    <property type="entry name" value="Indigoidine synthase domain"/>
    <property type="match status" value="1"/>
</dbReference>
<dbReference type="STRING" id="1081109.A0A166UHQ8"/>
<comment type="caution">
    <text evidence="7">The sequence shown here is derived from an EMBL/GenBank/DDBJ whole genome shotgun (WGS) entry which is preliminary data.</text>
</comment>
<dbReference type="SUPFAM" id="SSF53613">
    <property type="entry name" value="Ribokinase-like"/>
    <property type="match status" value="1"/>
</dbReference>
<dbReference type="InterPro" id="IPR022830">
    <property type="entry name" value="Indigdn_synthA-like"/>
</dbReference>
<dbReference type="GO" id="GO:0005737">
    <property type="term" value="C:cytoplasm"/>
    <property type="evidence" value="ECO:0007669"/>
    <property type="project" value="TreeGrafter"/>
</dbReference>
<dbReference type="InterPro" id="IPR029056">
    <property type="entry name" value="Ribokinase-like"/>
</dbReference>
<dbReference type="GO" id="GO:0046872">
    <property type="term" value="F:metal ion binding"/>
    <property type="evidence" value="ECO:0007669"/>
    <property type="project" value="UniProtKB-KW"/>
</dbReference>
<evidence type="ECO:0000256" key="3">
    <source>
        <dbReference type="ARBA" id="ARBA00023211"/>
    </source>
</evidence>
<dbReference type="Pfam" id="PF04227">
    <property type="entry name" value="Indigoidine_A"/>
    <property type="match status" value="1"/>
</dbReference>
<feature type="domain" description="Carbohydrate kinase PfkB" evidence="6">
    <location>
        <begin position="415"/>
        <end position="616"/>
    </location>
</feature>
<keyword evidence="5" id="KW-0326">Glycosidase</keyword>
<organism evidence="7 8">
    <name type="scientific">Moelleriella libera RCEF 2490</name>
    <dbReference type="NCBI Taxonomy" id="1081109"/>
    <lineage>
        <taxon>Eukaryota</taxon>
        <taxon>Fungi</taxon>
        <taxon>Dikarya</taxon>
        <taxon>Ascomycota</taxon>
        <taxon>Pezizomycotina</taxon>
        <taxon>Sordariomycetes</taxon>
        <taxon>Hypocreomycetidae</taxon>
        <taxon>Hypocreales</taxon>
        <taxon>Clavicipitaceae</taxon>
        <taxon>Moelleriella</taxon>
    </lineage>
</organism>
<dbReference type="AlphaFoldDB" id="A0A166UHQ8"/>
<gene>
    <name evidence="7" type="ORF">AAL_00016</name>
</gene>